<dbReference type="InterPro" id="IPR025392">
    <property type="entry name" value="DUF4124"/>
</dbReference>
<feature type="region of interest" description="Disordered" evidence="1">
    <location>
        <begin position="49"/>
        <end position="69"/>
    </location>
</feature>
<evidence type="ECO:0000313" key="3">
    <source>
        <dbReference type="EMBL" id="MCL1125181.1"/>
    </source>
</evidence>
<dbReference type="Proteomes" id="UP001203423">
    <property type="component" value="Unassembled WGS sequence"/>
</dbReference>
<proteinExistence type="predicted"/>
<dbReference type="EMBL" id="JAKIKS010000041">
    <property type="protein sequence ID" value="MCL1125181.1"/>
    <property type="molecule type" value="Genomic_DNA"/>
</dbReference>
<dbReference type="Pfam" id="PF13511">
    <property type="entry name" value="DUF4124"/>
    <property type="match status" value="1"/>
</dbReference>
<evidence type="ECO:0000259" key="2">
    <source>
        <dbReference type="Pfam" id="PF13511"/>
    </source>
</evidence>
<dbReference type="RefSeq" id="WP_248940485.1">
    <property type="nucleotide sequence ID" value="NZ_JAKIKS010000041.1"/>
</dbReference>
<feature type="domain" description="DUF4124" evidence="2">
    <location>
        <begin position="11"/>
        <end position="62"/>
    </location>
</feature>
<reference evidence="3 4" key="1">
    <citation type="submission" date="2022-01" db="EMBL/GenBank/DDBJ databases">
        <title>Whole genome-based taxonomy of the Shewanellaceae.</title>
        <authorList>
            <person name="Martin-Rodriguez A.J."/>
        </authorList>
    </citation>
    <scope>NUCLEOTIDE SEQUENCE [LARGE SCALE GENOMIC DNA]</scope>
    <source>
        <strain evidence="3 4">DSM 17177</strain>
    </source>
</reference>
<sequence length="171" mass="19362">MRLFIIITMILVNSFSYATVYKWIDEEGQIHYTDKPINDAIAVEFEDNTKNHVSMPPPPSIPNNSPQKPKSIKYQLTITNPVEEETIRNNSGYFTVSTQLNPKAPAQSKLQLYLDNQALGKPQTSSIFTLKNINRGQHSIIIKLLDKNGKIIASSLPRTIFLHRSIKNKPS</sequence>
<gene>
    <name evidence="3" type="ORF">L2764_12025</name>
</gene>
<evidence type="ECO:0000256" key="1">
    <source>
        <dbReference type="SAM" id="MobiDB-lite"/>
    </source>
</evidence>
<evidence type="ECO:0000313" key="4">
    <source>
        <dbReference type="Proteomes" id="UP001203423"/>
    </source>
</evidence>
<name>A0ABT0LDH5_9GAMM</name>
<organism evidence="3 4">
    <name type="scientific">Shewanella surugensis</name>
    <dbReference type="NCBI Taxonomy" id="212020"/>
    <lineage>
        <taxon>Bacteria</taxon>
        <taxon>Pseudomonadati</taxon>
        <taxon>Pseudomonadota</taxon>
        <taxon>Gammaproteobacteria</taxon>
        <taxon>Alteromonadales</taxon>
        <taxon>Shewanellaceae</taxon>
        <taxon>Shewanella</taxon>
    </lineage>
</organism>
<comment type="caution">
    <text evidence="3">The sequence shown here is derived from an EMBL/GenBank/DDBJ whole genome shotgun (WGS) entry which is preliminary data.</text>
</comment>
<keyword evidence="4" id="KW-1185">Reference proteome</keyword>
<protein>
    <submittedName>
        <fullName evidence="3">DUF4124 domain-containing protein</fullName>
    </submittedName>
</protein>
<accession>A0ABT0LDH5</accession>